<name>A0ABP8KXT8_9MICO</name>
<organism evidence="1 2">
    <name type="scientific">Georgenia halophila</name>
    <dbReference type="NCBI Taxonomy" id="620889"/>
    <lineage>
        <taxon>Bacteria</taxon>
        <taxon>Bacillati</taxon>
        <taxon>Actinomycetota</taxon>
        <taxon>Actinomycetes</taxon>
        <taxon>Micrococcales</taxon>
        <taxon>Bogoriellaceae</taxon>
        <taxon>Georgenia</taxon>
    </lineage>
</organism>
<protein>
    <recommendedName>
        <fullName evidence="3">DUF4367 domain-containing protein</fullName>
    </recommendedName>
</protein>
<reference evidence="2" key="1">
    <citation type="journal article" date="2019" name="Int. J. Syst. Evol. Microbiol.">
        <title>The Global Catalogue of Microorganisms (GCM) 10K type strain sequencing project: providing services to taxonomists for standard genome sequencing and annotation.</title>
        <authorList>
            <consortium name="The Broad Institute Genomics Platform"/>
            <consortium name="The Broad Institute Genome Sequencing Center for Infectious Disease"/>
            <person name="Wu L."/>
            <person name="Ma J."/>
        </authorList>
    </citation>
    <scope>NUCLEOTIDE SEQUENCE [LARGE SCALE GENOMIC DNA]</scope>
    <source>
        <strain evidence="2">JCM 17810</strain>
    </source>
</reference>
<accession>A0ABP8KXT8</accession>
<sequence>MSTIQDPERLLRTLADRPVDHDALVGARADLDRMIAEEIGGRPIQRRGIQPPPSRRKHRALLPAGAAAAIAAGLVVASVMHEDGSVSGERDFGEIVAAGPDGFVVPAASADASCTERSGDVPVREAVAGGVGYLLGGDLRPVFVTPRVDEVCAEAAPIAASFVRTDEDQSLSAAITVWGPDAVSPIPWLDGPASTTAVDLGGVPATITTYEAGAGVIFEDVSVLSWSGEAGDWVITASNMAAAQVEAAARAVAAQNAVATLPEVLPDFVDMTDPPADSSTGHSWIAAYGDFSFQDPGCPAGCGPDRPAEMPDHMTLTVDETRRLPWAARASTRTLHNPYTDRTATYRVIDVDGTPGLFSTAGERGLEGEVRWQIAPGTTAVLRGTWGGAIEGIIPFASDVEAVTAEDPRIPARHAGD</sequence>
<evidence type="ECO:0008006" key="3">
    <source>
        <dbReference type="Google" id="ProtNLM"/>
    </source>
</evidence>
<keyword evidence="2" id="KW-1185">Reference proteome</keyword>
<gene>
    <name evidence="1" type="ORF">GCM10023169_08070</name>
</gene>
<comment type="caution">
    <text evidence="1">The sequence shown here is derived from an EMBL/GenBank/DDBJ whole genome shotgun (WGS) entry which is preliminary data.</text>
</comment>
<evidence type="ECO:0000313" key="1">
    <source>
        <dbReference type="EMBL" id="GAA4418464.1"/>
    </source>
</evidence>
<evidence type="ECO:0000313" key="2">
    <source>
        <dbReference type="Proteomes" id="UP001500622"/>
    </source>
</evidence>
<proteinExistence type="predicted"/>
<dbReference type="Proteomes" id="UP001500622">
    <property type="component" value="Unassembled WGS sequence"/>
</dbReference>
<dbReference type="EMBL" id="BAABGN010000002">
    <property type="protein sequence ID" value="GAA4418464.1"/>
    <property type="molecule type" value="Genomic_DNA"/>
</dbReference>